<evidence type="ECO:0000313" key="4">
    <source>
        <dbReference type="EMBL" id="USS44407.1"/>
    </source>
</evidence>
<dbReference type="SMART" id="SM01294">
    <property type="entry name" value="PKS_PP_betabranch"/>
    <property type="match status" value="1"/>
</dbReference>
<proteinExistence type="predicted"/>
<dbReference type="SMART" id="SM00823">
    <property type="entry name" value="PKS_PP"/>
    <property type="match status" value="1"/>
</dbReference>
<gene>
    <name evidence="4" type="ORF">NFI99_14150</name>
</gene>
<reference evidence="4" key="1">
    <citation type="submission" date="2022-06" db="EMBL/GenBank/DDBJ databases">
        <title>Draft genome sequence of Burkholderia glumae strain GR20004 isolated from rice panicle showing bacterial panicle blight.</title>
        <authorList>
            <person name="Choi S.Y."/>
            <person name="Lee Y.H."/>
        </authorList>
    </citation>
    <scope>NUCLEOTIDE SEQUENCE</scope>
    <source>
        <strain evidence="4">GR20004</strain>
        <plasmid evidence="4">unnamed3</plasmid>
    </source>
</reference>
<evidence type="ECO:0000259" key="3">
    <source>
        <dbReference type="PROSITE" id="PS50075"/>
    </source>
</evidence>
<geneLocation type="plasmid" evidence="4 5">
    <name>unnamed3</name>
</geneLocation>
<feature type="domain" description="Carrier" evidence="3">
    <location>
        <begin position="9"/>
        <end position="86"/>
    </location>
</feature>
<dbReference type="PROSITE" id="PS50075">
    <property type="entry name" value="CARRIER"/>
    <property type="match status" value="1"/>
</dbReference>
<sequence length="93" mass="10557">MQDPTIPERNDTRLESWLIDKVAAYVRQPRDAILPDRPLTEYGLDSVYALTLIGDIEDHLGLRLEPTVIWDFPTVSALSAELIRVQRETAPQA</sequence>
<accession>A0ABY5BBV1</accession>
<dbReference type="InterPro" id="IPR036736">
    <property type="entry name" value="ACP-like_sf"/>
</dbReference>
<name>A0ABY5BBV1_BURGL</name>
<evidence type="ECO:0000256" key="1">
    <source>
        <dbReference type="ARBA" id="ARBA00022450"/>
    </source>
</evidence>
<keyword evidence="1" id="KW-0596">Phosphopantetheine</keyword>
<organism evidence="4 5">
    <name type="scientific">Burkholderia glumae</name>
    <name type="common">Pseudomonas glumae</name>
    <dbReference type="NCBI Taxonomy" id="337"/>
    <lineage>
        <taxon>Bacteria</taxon>
        <taxon>Pseudomonadati</taxon>
        <taxon>Pseudomonadota</taxon>
        <taxon>Betaproteobacteria</taxon>
        <taxon>Burkholderiales</taxon>
        <taxon>Burkholderiaceae</taxon>
        <taxon>Burkholderia</taxon>
    </lineage>
</organism>
<dbReference type="Proteomes" id="UP001056386">
    <property type="component" value="Plasmid unnamed3"/>
</dbReference>
<dbReference type="SUPFAM" id="SSF47336">
    <property type="entry name" value="ACP-like"/>
    <property type="match status" value="1"/>
</dbReference>
<evidence type="ECO:0000256" key="2">
    <source>
        <dbReference type="ARBA" id="ARBA00022553"/>
    </source>
</evidence>
<keyword evidence="4" id="KW-0614">Plasmid</keyword>
<keyword evidence="2" id="KW-0597">Phosphoprotein</keyword>
<dbReference type="RefSeq" id="WP_039203402.1">
    <property type="nucleotide sequence ID" value="NZ_CP099586.1"/>
</dbReference>
<evidence type="ECO:0000313" key="5">
    <source>
        <dbReference type="Proteomes" id="UP001056386"/>
    </source>
</evidence>
<dbReference type="InterPro" id="IPR020806">
    <property type="entry name" value="PKS_PP-bd"/>
</dbReference>
<protein>
    <submittedName>
        <fullName evidence="4">Acyl carrier protein</fullName>
    </submittedName>
</protein>
<dbReference type="Pfam" id="PF00550">
    <property type="entry name" value="PP-binding"/>
    <property type="match status" value="1"/>
</dbReference>
<dbReference type="InterPro" id="IPR009081">
    <property type="entry name" value="PP-bd_ACP"/>
</dbReference>
<dbReference type="Gene3D" id="1.10.1200.10">
    <property type="entry name" value="ACP-like"/>
    <property type="match status" value="1"/>
</dbReference>
<keyword evidence="5" id="KW-1185">Reference proteome</keyword>
<dbReference type="EMBL" id="CP099586">
    <property type="protein sequence ID" value="USS44407.1"/>
    <property type="molecule type" value="Genomic_DNA"/>
</dbReference>